<organism evidence="6 7">
    <name type="scientific">Tissierella creatinophila DSM 6911</name>
    <dbReference type="NCBI Taxonomy" id="1123403"/>
    <lineage>
        <taxon>Bacteria</taxon>
        <taxon>Bacillati</taxon>
        <taxon>Bacillota</taxon>
        <taxon>Tissierellia</taxon>
        <taxon>Tissierellales</taxon>
        <taxon>Tissierellaceae</taxon>
        <taxon>Tissierella</taxon>
    </lineage>
</organism>
<evidence type="ECO:0000313" key="7">
    <source>
        <dbReference type="Proteomes" id="UP000186112"/>
    </source>
</evidence>
<feature type="domain" description="RsdA/BaiN/AoA(So)-like insert" evidence="5">
    <location>
        <begin position="190"/>
        <end position="351"/>
    </location>
</feature>
<reference evidence="6 7" key="1">
    <citation type="submission" date="2016-02" db="EMBL/GenBank/DDBJ databases">
        <title>Genome sequence of Tissierella creatinophila DSM 6911.</title>
        <authorList>
            <person name="Poehlein A."/>
            <person name="Daniel R."/>
        </authorList>
    </citation>
    <scope>NUCLEOTIDE SEQUENCE [LARGE SCALE GENOMIC DNA]</scope>
    <source>
        <strain evidence="6 7">DSM 6911</strain>
    </source>
</reference>
<protein>
    <submittedName>
        <fullName evidence="6">Dihydrolipoamide dehydrogenase</fullName>
    </submittedName>
</protein>
<dbReference type="InterPro" id="IPR057661">
    <property type="entry name" value="RsdA/BaiN/AoA(So)_Rossmann"/>
</dbReference>
<dbReference type="PANTHER" id="PTHR42887:SF2">
    <property type="entry name" value="OS12G0638800 PROTEIN"/>
    <property type="match status" value="1"/>
</dbReference>
<dbReference type="SUPFAM" id="SSF160996">
    <property type="entry name" value="HI0933 insert domain-like"/>
    <property type="match status" value="1"/>
</dbReference>
<evidence type="ECO:0000256" key="2">
    <source>
        <dbReference type="ARBA" id="ARBA00022630"/>
    </source>
</evidence>
<dbReference type="InterPro" id="IPR004792">
    <property type="entry name" value="BaiN-like"/>
</dbReference>
<comment type="caution">
    <text evidence="6">The sequence shown here is derived from an EMBL/GenBank/DDBJ whole genome shotgun (WGS) entry which is preliminary data.</text>
</comment>
<dbReference type="InterPro" id="IPR023166">
    <property type="entry name" value="BaiN-like_dom_sf"/>
</dbReference>
<comment type="cofactor">
    <cofactor evidence="1">
        <name>FAD</name>
        <dbReference type="ChEBI" id="CHEBI:57692"/>
    </cofactor>
</comment>
<keyword evidence="3" id="KW-0274">FAD</keyword>
<name>A0A1U7M9S9_TISCR</name>
<gene>
    <name evidence="6" type="ORF">TICRE_00850</name>
</gene>
<dbReference type="NCBIfam" id="TIGR00275">
    <property type="entry name" value="aminoacetone oxidase family FAD-binding enzyme"/>
    <property type="match status" value="1"/>
</dbReference>
<accession>A0A1U7M9S9</accession>
<dbReference type="Gene3D" id="1.10.8.260">
    <property type="entry name" value="HI0933 insert domain-like"/>
    <property type="match status" value="1"/>
</dbReference>
<dbReference type="Gene3D" id="3.50.50.60">
    <property type="entry name" value="FAD/NAD(P)-binding domain"/>
    <property type="match status" value="1"/>
</dbReference>
<dbReference type="EMBL" id="LTDM01000001">
    <property type="protein sequence ID" value="OLS03958.1"/>
    <property type="molecule type" value="Genomic_DNA"/>
</dbReference>
<keyword evidence="2" id="KW-0285">Flavoprotein</keyword>
<keyword evidence="7" id="KW-1185">Reference proteome</keyword>
<dbReference type="InterPro" id="IPR055178">
    <property type="entry name" value="RsdA/BaiN/AoA(So)-like_dom"/>
</dbReference>
<proteinExistence type="predicted"/>
<sequence>MKKKIGVIGAGPAGIIASGIASSSENQVYLIEKNNKIGKKLYITGKGRCNVSNDLPIEDFFNFIVSNKNFLYSSLYSFTNENLIELLNKYGVKTKVERGNRIFPNSDKSSDILKALTKFIEEQNVNVLLNTKVKKIINKDNKFNIITEKETLEFDKLILATGGVSYPLTGSTGDGLNFAKELGHSVTELRPSLVPIEIKESFIKDLQGVSLKNVTLKSFSGKKQIYESFGEMIFTHFGISGPIVLSSSSYINKYQSKDLRFEIDFKPALNNKQLDERILKDFEIYNNKQFKNALNDLLPQRIIPIIISNSNIEGEKTVNQITKLERENLVKAIKGMPLTFKKLRPIEEAIITSGGINIKEINPSTMESLIVKNLFFAGEIIDVDALTGGFNLQIAFSTGFLAGNNV</sequence>
<dbReference type="Gene3D" id="2.40.30.10">
    <property type="entry name" value="Translation factors"/>
    <property type="match status" value="1"/>
</dbReference>
<dbReference type="Proteomes" id="UP000186112">
    <property type="component" value="Unassembled WGS sequence"/>
</dbReference>
<dbReference type="Pfam" id="PF03486">
    <property type="entry name" value="HI0933_like"/>
    <property type="match status" value="1"/>
</dbReference>
<evidence type="ECO:0000256" key="1">
    <source>
        <dbReference type="ARBA" id="ARBA00001974"/>
    </source>
</evidence>
<evidence type="ECO:0000256" key="3">
    <source>
        <dbReference type="ARBA" id="ARBA00022827"/>
    </source>
</evidence>
<dbReference type="SUPFAM" id="SSF51905">
    <property type="entry name" value="FAD/NAD(P)-binding domain"/>
    <property type="match status" value="1"/>
</dbReference>
<dbReference type="OrthoDB" id="9773233at2"/>
<evidence type="ECO:0000259" key="4">
    <source>
        <dbReference type="Pfam" id="PF03486"/>
    </source>
</evidence>
<evidence type="ECO:0000313" key="6">
    <source>
        <dbReference type="EMBL" id="OLS03958.1"/>
    </source>
</evidence>
<feature type="domain" description="RsdA/BaiN/AoA(So)-like Rossmann fold-like" evidence="4">
    <location>
        <begin position="4"/>
        <end position="404"/>
    </location>
</feature>
<dbReference type="InterPro" id="IPR036188">
    <property type="entry name" value="FAD/NAD-bd_sf"/>
</dbReference>
<evidence type="ECO:0000259" key="5">
    <source>
        <dbReference type="Pfam" id="PF22780"/>
    </source>
</evidence>
<dbReference type="AlphaFoldDB" id="A0A1U7M9S9"/>
<dbReference type="RefSeq" id="WP_075724059.1">
    <property type="nucleotide sequence ID" value="NZ_LTDM01000001.1"/>
</dbReference>
<dbReference type="Pfam" id="PF22780">
    <property type="entry name" value="HI0933_like_1st"/>
    <property type="match status" value="1"/>
</dbReference>
<dbReference type="PANTHER" id="PTHR42887">
    <property type="entry name" value="OS12G0638800 PROTEIN"/>
    <property type="match status" value="1"/>
</dbReference>